<gene>
    <name evidence="2" type="ORF">KY290_001465</name>
</gene>
<dbReference type="SUPFAM" id="SSF57756">
    <property type="entry name" value="Retrovirus zinc finger-like domains"/>
    <property type="match status" value="1"/>
</dbReference>
<dbReference type="EMBL" id="JAIVGD010000001">
    <property type="protein sequence ID" value="KAH0781867.1"/>
    <property type="molecule type" value="Genomic_DNA"/>
</dbReference>
<reference evidence="2 3" key="1">
    <citation type="journal article" date="2021" name="bioRxiv">
        <title>Chromosome-scale and haplotype-resolved genome assembly of a tetraploid potato cultivar.</title>
        <authorList>
            <person name="Sun H."/>
            <person name="Jiao W.-B."/>
            <person name="Krause K."/>
            <person name="Campoy J.A."/>
            <person name="Goel M."/>
            <person name="Folz-Donahue K."/>
            <person name="Kukat C."/>
            <person name="Huettel B."/>
            <person name="Schneeberger K."/>
        </authorList>
    </citation>
    <scope>NUCLEOTIDE SEQUENCE [LARGE SCALE GENOMIC DNA]</scope>
    <source>
        <strain evidence="2">SolTubOtavaFocal</strain>
        <tissue evidence="2">Leaves</tissue>
    </source>
</reference>
<sequence length="116" mass="13409">MATVTRSTMNMDIAAFTTGKNTQHPKFKKNWNVQCDYCKNMGHAKVDCYRLIGYPQDFKFKKKFGNQNEHNVRGGDQRTQTQAHFVKNDTGRMYNDEGGPSRATYNESHRDLPNNN</sequence>
<keyword evidence="3" id="KW-1185">Reference proteome</keyword>
<organism evidence="2 3">
    <name type="scientific">Solanum tuberosum</name>
    <name type="common">Potato</name>
    <dbReference type="NCBI Taxonomy" id="4113"/>
    <lineage>
        <taxon>Eukaryota</taxon>
        <taxon>Viridiplantae</taxon>
        <taxon>Streptophyta</taxon>
        <taxon>Embryophyta</taxon>
        <taxon>Tracheophyta</taxon>
        <taxon>Spermatophyta</taxon>
        <taxon>Magnoliopsida</taxon>
        <taxon>eudicotyledons</taxon>
        <taxon>Gunneridae</taxon>
        <taxon>Pentapetalae</taxon>
        <taxon>asterids</taxon>
        <taxon>lamiids</taxon>
        <taxon>Solanales</taxon>
        <taxon>Solanaceae</taxon>
        <taxon>Solanoideae</taxon>
        <taxon>Solaneae</taxon>
        <taxon>Solanum</taxon>
    </lineage>
</organism>
<accession>A0ABQ7WM85</accession>
<evidence type="ECO:0000313" key="3">
    <source>
        <dbReference type="Proteomes" id="UP000826656"/>
    </source>
</evidence>
<evidence type="ECO:0000313" key="2">
    <source>
        <dbReference type="EMBL" id="KAH0781867.1"/>
    </source>
</evidence>
<evidence type="ECO:0000256" key="1">
    <source>
        <dbReference type="SAM" id="MobiDB-lite"/>
    </source>
</evidence>
<feature type="compositionally biased region" description="Basic and acidic residues" evidence="1">
    <location>
        <begin position="107"/>
        <end position="116"/>
    </location>
</feature>
<feature type="region of interest" description="Disordered" evidence="1">
    <location>
        <begin position="87"/>
        <end position="116"/>
    </location>
</feature>
<dbReference type="InterPro" id="IPR036875">
    <property type="entry name" value="Znf_CCHC_sf"/>
</dbReference>
<dbReference type="Proteomes" id="UP000826656">
    <property type="component" value="Unassembled WGS sequence"/>
</dbReference>
<proteinExistence type="predicted"/>
<comment type="caution">
    <text evidence="2">The sequence shown here is derived from an EMBL/GenBank/DDBJ whole genome shotgun (WGS) entry which is preliminary data.</text>
</comment>
<protein>
    <submittedName>
        <fullName evidence="2">Uncharacterized protein</fullName>
    </submittedName>
</protein>
<name>A0ABQ7WM85_SOLTU</name>